<evidence type="ECO:0000259" key="7">
    <source>
        <dbReference type="Pfam" id="PF16901"/>
    </source>
</evidence>
<dbReference type="Pfam" id="PF01266">
    <property type="entry name" value="DAO"/>
    <property type="match status" value="1"/>
</dbReference>
<dbReference type="GeneID" id="92377540"/>
<dbReference type="VEuPathDB" id="TriTrypDB:TEOVI_000360000"/>
<dbReference type="InterPro" id="IPR000447">
    <property type="entry name" value="G3P_DH_FAD-dep"/>
</dbReference>
<dbReference type="EMBL" id="CZPT02001766">
    <property type="protein sequence ID" value="SCU72018.1"/>
    <property type="molecule type" value="Genomic_DNA"/>
</dbReference>
<evidence type="ECO:0000313" key="9">
    <source>
        <dbReference type="Proteomes" id="UP000195570"/>
    </source>
</evidence>
<keyword evidence="3" id="KW-0285">Flavoprotein</keyword>
<comment type="cofactor">
    <cofactor evidence="1">
        <name>FAD</name>
        <dbReference type="ChEBI" id="CHEBI:57692"/>
    </cofactor>
</comment>
<evidence type="ECO:0000256" key="5">
    <source>
        <dbReference type="ARBA" id="ARBA00023002"/>
    </source>
</evidence>
<keyword evidence="5 8" id="KW-0560">Oxidoreductase</keyword>
<dbReference type="InterPro" id="IPR006076">
    <property type="entry name" value="FAD-dep_OxRdtase"/>
</dbReference>
<keyword evidence="9" id="KW-1185">Reference proteome</keyword>
<dbReference type="Gene3D" id="3.50.50.60">
    <property type="entry name" value="FAD/NAD(P)-binding domain"/>
    <property type="match status" value="2"/>
</dbReference>
<evidence type="ECO:0000313" key="8">
    <source>
        <dbReference type="EMBL" id="SCU72018.1"/>
    </source>
</evidence>
<organism evidence="8 9">
    <name type="scientific">Trypanosoma equiperdum</name>
    <dbReference type="NCBI Taxonomy" id="5694"/>
    <lineage>
        <taxon>Eukaryota</taxon>
        <taxon>Discoba</taxon>
        <taxon>Euglenozoa</taxon>
        <taxon>Kinetoplastea</taxon>
        <taxon>Metakinetoplastina</taxon>
        <taxon>Trypanosomatida</taxon>
        <taxon>Trypanosomatidae</taxon>
        <taxon>Trypanosoma</taxon>
    </lineage>
</organism>
<dbReference type="InterPro" id="IPR031656">
    <property type="entry name" value="DAO_C"/>
</dbReference>
<dbReference type="GO" id="GO:0005739">
    <property type="term" value="C:mitochondrion"/>
    <property type="evidence" value="ECO:0007669"/>
    <property type="project" value="TreeGrafter"/>
</dbReference>
<name>A0A1G4IHT5_TRYEQ</name>
<evidence type="ECO:0000256" key="2">
    <source>
        <dbReference type="ARBA" id="ARBA00007330"/>
    </source>
</evidence>
<dbReference type="SUPFAM" id="SSF51905">
    <property type="entry name" value="FAD/NAD(P)-binding domain"/>
    <property type="match status" value="1"/>
</dbReference>
<reference evidence="8" key="1">
    <citation type="submission" date="2016-09" db="EMBL/GenBank/DDBJ databases">
        <authorList>
            <person name="Hebert L."/>
            <person name="Moumen B."/>
        </authorList>
    </citation>
    <scope>NUCLEOTIDE SEQUENCE [LARGE SCALE GENOMIC DNA]</scope>
    <source>
        <strain evidence="8">OVI</strain>
    </source>
</reference>
<dbReference type="GO" id="GO:0006072">
    <property type="term" value="P:glycerol-3-phosphate metabolic process"/>
    <property type="evidence" value="ECO:0007669"/>
    <property type="project" value="InterPro"/>
</dbReference>
<dbReference type="EC" id="1.1.5.3" evidence="8"/>
<evidence type="ECO:0000259" key="6">
    <source>
        <dbReference type="Pfam" id="PF01266"/>
    </source>
</evidence>
<comment type="similarity">
    <text evidence="2">Belongs to the FAD-dependent glycerol-3-phosphate dehydrogenase family.</text>
</comment>
<evidence type="ECO:0000256" key="4">
    <source>
        <dbReference type="ARBA" id="ARBA00022827"/>
    </source>
</evidence>
<dbReference type="PRINTS" id="PR01001">
    <property type="entry name" value="FADG3PDH"/>
</dbReference>
<comment type="caution">
    <text evidence="8">The sequence shown here is derived from an EMBL/GenBank/DDBJ whole genome shotgun (WGS) entry which is preliminary data.</text>
</comment>
<evidence type="ECO:0000256" key="3">
    <source>
        <dbReference type="ARBA" id="ARBA00022630"/>
    </source>
</evidence>
<dbReference type="InterPro" id="IPR038299">
    <property type="entry name" value="DAO_C_sf"/>
</dbReference>
<dbReference type="Pfam" id="PF16901">
    <property type="entry name" value="DAO_C"/>
    <property type="match status" value="1"/>
</dbReference>
<accession>A0A1G4IHT5</accession>
<dbReference type="PANTHER" id="PTHR11985:SF11">
    <property type="entry name" value="DEHYDROGENASE (FAD-DEPENDENT), PUTATIVE-RELATED"/>
    <property type="match status" value="1"/>
</dbReference>
<dbReference type="PANTHER" id="PTHR11985">
    <property type="entry name" value="GLYCEROL-3-PHOSPHATE DEHYDROGENASE"/>
    <property type="match status" value="1"/>
</dbReference>
<dbReference type="Gene3D" id="1.10.8.870">
    <property type="entry name" value="Alpha-glycerophosphate oxidase, cap domain"/>
    <property type="match status" value="1"/>
</dbReference>
<dbReference type="Proteomes" id="UP000195570">
    <property type="component" value="Unassembled WGS sequence"/>
</dbReference>
<feature type="domain" description="FAD dependent oxidoreductase" evidence="6">
    <location>
        <begin position="69"/>
        <end position="476"/>
    </location>
</feature>
<dbReference type="AlphaFoldDB" id="A0A1G4IHT5"/>
<protein>
    <submittedName>
        <fullName evidence="8">Glycerol-3-phosphate dehydrogenase (FAD-dependent), putative</fullName>
        <ecNumber evidence="8">1.1.5.3</ecNumber>
    </submittedName>
</protein>
<proteinExistence type="inferred from homology"/>
<dbReference type="InterPro" id="IPR036188">
    <property type="entry name" value="FAD/NAD-bd_sf"/>
</dbReference>
<gene>
    <name evidence="8" type="ORF">TEOVI_000360000</name>
</gene>
<dbReference type="RefSeq" id="XP_067082589.1">
    <property type="nucleotide sequence ID" value="XM_067226488.1"/>
</dbReference>
<evidence type="ECO:0000256" key="1">
    <source>
        <dbReference type="ARBA" id="ARBA00001974"/>
    </source>
</evidence>
<dbReference type="GO" id="GO:0004368">
    <property type="term" value="F:glycerol-3-phosphate dehydrogenase (quinone) activity"/>
    <property type="evidence" value="ECO:0007669"/>
    <property type="project" value="UniProtKB-EC"/>
</dbReference>
<sequence length="617" mass="66175">MGRYTRRFTLRVGVGAVAFACAWAVCHRWNLRRSGVISFPEEVVHFQPLPRDLKLRQMKESSSFENPFDALIIGGGVTGLYTAVDAAKRGLRVAVVGAGDFASGYSGTSPPLLPGAFPYVQRALRQRDAKWLRRAAEAWEARTIWSNVAPSIVNNNVRTLVPSAHAMEFMELAATAVVATLLSPFFGPWRSCSFVRGKHLLEEFPGAEDKAVGAIIVRDATVDGAAAAIALARTADALGAVTLNYAQVERITEIDNESTSSGRANFVVTISDVNACCGLGDVATSKVEMYTRSIVNCAGALVDEVKQLFPGNSSDNVPTAVERHQLSSYLVMPATALLTGERITGWAGSARALMASSTSYAFSSVMIVPWFDECVLLGPSVAPFSLSPTRAAAAATISGAVPMHSLQASGGHASGADDSTCERICAALKASGVEVDKGRILSCISTVVPVLRDPSSVPWLSNVLSEGYHIAAGGENRHRVHIYGGSLGLARLIAEKAVDKLLNNGITFNVEEVKRLRPCETKWLPLVFGSAGAGMDYYDSLSPLERVRTLVREQYAVRLVDVVSRRTRIAYSSPAEALAALPALAELMRVELGWSSRRAKWELEEARSFILAATALT</sequence>
<keyword evidence="4" id="KW-0274">FAD</keyword>
<feature type="domain" description="Alpha-glycerophosphate oxidase C-terminal" evidence="7">
    <location>
        <begin position="547"/>
        <end position="598"/>
    </location>
</feature>